<dbReference type="GO" id="GO:0005198">
    <property type="term" value="F:structural molecule activity"/>
    <property type="evidence" value="ECO:0007669"/>
    <property type="project" value="TreeGrafter"/>
</dbReference>
<dbReference type="GO" id="GO:0042803">
    <property type="term" value="F:protein homodimerization activity"/>
    <property type="evidence" value="ECO:0007669"/>
    <property type="project" value="TreeGrafter"/>
</dbReference>
<evidence type="ECO:0000256" key="7">
    <source>
        <dbReference type="ARBA" id="ARBA00030094"/>
    </source>
</evidence>
<dbReference type="SUPFAM" id="SSF46785">
    <property type="entry name" value="Winged helix' DNA-binding domain"/>
    <property type="match status" value="2"/>
</dbReference>
<proteinExistence type="inferred from homology"/>
<dbReference type="PANTHER" id="PTHR13149">
    <property type="entry name" value="VACUOLAR PROTEIN SORTING-ASSOCIATED PROTEIN VPS25"/>
    <property type="match status" value="1"/>
</dbReference>
<evidence type="ECO:0000256" key="1">
    <source>
        <dbReference type="ARBA" id="ARBA00004496"/>
    </source>
</evidence>
<dbReference type="Gene3D" id="1.10.10.570">
    <property type="entry name" value="Winged helix' DNA-binding domain. Chain C. Domain 1"/>
    <property type="match status" value="1"/>
</dbReference>
<dbReference type="InterPro" id="IPR036388">
    <property type="entry name" value="WH-like_DNA-bd_sf"/>
</dbReference>
<gene>
    <name evidence="9" type="ORF">CC80DRAFT_492469</name>
</gene>
<dbReference type="Pfam" id="PF05871">
    <property type="entry name" value="ESCRT-II"/>
    <property type="match status" value="1"/>
</dbReference>
<evidence type="ECO:0000256" key="2">
    <source>
        <dbReference type="ARBA" id="ARBA00009674"/>
    </source>
</evidence>
<dbReference type="GO" id="GO:0043328">
    <property type="term" value="P:protein transport to vacuole involved in ubiquitin-dependent protein catabolic process via the multivesicular body sorting pathway"/>
    <property type="evidence" value="ECO:0007669"/>
    <property type="project" value="TreeGrafter"/>
</dbReference>
<dbReference type="FunFam" id="1.10.10.570:FF:000003">
    <property type="entry name" value="Vacuolar protein-sorting-associated protein 25"/>
    <property type="match status" value="1"/>
</dbReference>
<dbReference type="GO" id="GO:0016236">
    <property type="term" value="P:macroautophagy"/>
    <property type="evidence" value="ECO:0007669"/>
    <property type="project" value="UniProtKB-ARBA"/>
</dbReference>
<evidence type="ECO:0000256" key="3">
    <source>
        <dbReference type="ARBA" id="ARBA00017934"/>
    </source>
</evidence>
<keyword evidence="5" id="KW-0963">Cytoplasm</keyword>
<sequence length="222" mass="24488">MTTISPHPPPSSTATAATAPSSSTATTTGTESYTFPPIYTFPPFFTLQPNPTTRSSQLSSWSTHIQSYCRHHRLFSISLIDLLPTPLFTNATISRSLSLRNARAVVQWMSTSEGGNRAEWIHTSGAKKSAKAGGEGEGEGGKAWIYWRRPEEWATALEEWVERTGQKGTVLTLYELTESDATRREEFYGMEGELLQKSLQICVKRGKAQVFGGEGSEGVKFF</sequence>
<accession>A0A6A5TUV3</accession>
<dbReference type="InterPro" id="IPR036390">
    <property type="entry name" value="WH_DNA-bd_sf"/>
</dbReference>
<protein>
    <recommendedName>
        <fullName evidence="3">Vacuolar protein-sorting-associated protein 25</fullName>
    </recommendedName>
    <alternativeName>
        <fullName evidence="7">ESCRT-II complex subunit VPS25</fullName>
    </alternativeName>
</protein>
<evidence type="ECO:0000256" key="5">
    <source>
        <dbReference type="ARBA" id="ARBA00022490"/>
    </source>
</evidence>
<feature type="compositionally biased region" description="Low complexity" evidence="8">
    <location>
        <begin position="12"/>
        <end position="30"/>
    </location>
</feature>
<dbReference type="InterPro" id="IPR008570">
    <property type="entry name" value="ESCRT-II_cplx_Vps25-sub"/>
</dbReference>
<keyword evidence="6" id="KW-0653">Protein transport</keyword>
<evidence type="ECO:0000256" key="8">
    <source>
        <dbReference type="SAM" id="MobiDB-lite"/>
    </source>
</evidence>
<keyword evidence="10" id="KW-1185">Reference proteome</keyword>
<dbReference type="Proteomes" id="UP000800035">
    <property type="component" value="Unassembled WGS sequence"/>
</dbReference>
<dbReference type="OrthoDB" id="245150at2759"/>
<comment type="similarity">
    <text evidence="2">Belongs to the VPS25 family.</text>
</comment>
<dbReference type="AlphaFoldDB" id="A0A6A5TUV3"/>
<keyword evidence="4" id="KW-0813">Transport</keyword>
<comment type="subcellular location">
    <subcellularLocation>
        <location evidence="1">Cytoplasm</location>
    </subcellularLocation>
</comment>
<evidence type="ECO:0000256" key="6">
    <source>
        <dbReference type="ARBA" id="ARBA00022927"/>
    </source>
</evidence>
<evidence type="ECO:0000313" key="9">
    <source>
        <dbReference type="EMBL" id="KAF1956208.1"/>
    </source>
</evidence>
<dbReference type="InterPro" id="IPR014041">
    <property type="entry name" value="ESCRT-II_cplx_Vps25-sub_N"/>
</dbReference>
<dbReference type="PANTHER" id="PTHR13149:SF0">
    <property type="entry name" value="VACUOLAR PROTEIN-SORTING-ASSOCIATED PROTEIN 25"/>
    <property type="match status" value="1"/>
</dbReference>
<dbReference type="FunFam" id="1.10.10.10:FF:000141">
    <property type="entry name" value="vacuolar protein-sorting-associated protein 25"/>
    <property type="match status" value="1"/>
</dbReference>
<dbReference type="GO" id="GO:0000814">
    <property type="term" value="C:ESCRT II complex"/>
    <property type="evidence" value="ECO:0007669"/>
    <property type="project" value="InterPro"/>
</dbReference>
<feature type="compositionally biased region" description="Pro residues" evidence="8">
    <location>
        <begin position="1"/>
        <end position="11"/>
    </location>
</feature>
<dbReference type="EMBL" id="ML976992">
    <property type="protein sequence ID" value="KAF1956208.1"/>
    <property type="molecule type" value="Genomic_DNA"/>
</dbReference>
<evidence type="ECO:0000256" key="4">
    <source>
        <dbReference type="ARBA" id="ARBA00022448"/>
    </source>
</evidence>
<name>A0A6A5TUV3_9PLEO</name>
<organism evidence="9 10">
    <name type="scientific">Byssothecium circinans</name>
    <dbReference type="NCBI Taxonomy" id="147558"/>
    <lineage>
        <taxon>Eukaryota</taxon>
        <taxon>Fungi</taxon>
        <taxon>Dikarya</taxon>
        <taxon>Ascomycota</taxon>
        <taxon>Pezizomycotina</taxon>
        <taxon>Dothideomycetes</taxon>
        <taxon>Pleosporomycetidae</taxon>
        <taxon>Pleosporales</taxon>
        <taxon>Massarineae</taxon>
        <taxon>Massarinaceae</taxon>
        <taxon>Byssothecium</taxon>
    </lineage>
</organism>
<dbReference type="Gene3D" id="1.10.10.10">
    <property type="entry name" value="Winged helix-like DNA-binding domain superfamily/Winged helix DNA-binding domain"/>
    <property type="match status" value="1"/>
</dbReference>
<reference evidence="9" key="1">
    <citation type="journal article" date="2020" name="Stud. Mycol.">
        <title>101 Dothideomycetes genomes: a test case for predicting lifestyles and emergence of pathogens.</title>
        <authorList>
            <person name="Haridas S."/>
            <person name="Albert R."/>
            <person name="Binder M."/>
            <person name="Bloem J."/>
            <person name="Labutti K."/>
            <person name="Salamov A."/>
            <person name="Andreopoulos B."/>
            <person name="Baker S."/>
            <person name="Barry K."/>
            <person name="Bills G."/>
            <person name="Bluhm B."/>
            <person name="Cannon C."/>
            <person name="Castanera R."/>
            <person name="Culley D."/>
            <person name="Daum C."/>
            <person name="Ezra D."/>
            <person name="Gonzalez J."/>
            <person name="Henrissat B."/>
            <person name="Kuo A."/>
            <person name="Liang C."/>
            <person name="Lipzen A."/>
            <person name="Lutzoni F."/>
            <person name="Magnuson J."/>
            <person name="Mondo S."/>
            <person name="Nolan M."/>
            <person name="Ohm R."/>
            <person name="Pangilinan J."/>
            <person name="Park H.-J."/>
            <person name="Ramirez L."/>
            <person name="Alfaro M."/>
            <person name="Sun H."/>
            <person name="Tritt A."/>
            <person name="Yoshinaga Y."/>
            <person name="Zwiers L.-H."/>
            <person name="Turgeon B."/>
            <person name="Goodwin S."/>
            <person name="Spatafora J."/>
            <person name="Crous P."/>
            <person name="Grigoriev I."/>
        </authorList>
    </citation>
    <scope>NUCLEOTIDE SEQUENCE</scope>
    <source>
        <strain evidence="9">CBS 675.92</strain>
    </source>
</reference>
<evidence type="ECO:0000313" key="10">
    <source>
        <dbReference type="Proteomes" id="UP000800035"/>
    </source>
</evidence>
<feature type="region of interest" description="Disordered" evidence="8">
    <location>
        <begin position="1"/>
        <end position="30"/>
    </location>
</feature>